<evidence type="ECO:0000256" key="2">
    <source>
        <dbReference type="ARBA" id="ARBA00023002"/>
    </source>
</evidence>
<dbReference type="PRINTS" id="PR00080">
    <property type="entry name" value="SDRFAMILY"/>
</dbReference>
<gene>
    <name evidence="5" type="ORF">HMPREF9470_00020</name>
</gene>
<protein>
    <recommendedName>
        <fullName evidence="7">3-oxoacyl-[acyl-carrier-protein] reductase</fullName>
    </recommendedName>
</protein>
<dbReference type="GO" id="GO:0016491">
    <property type="term" value="F:oxidoreductase activity"/>
    <property type="evidence" value="ECO:0007669"/>
    <property type="project" value="UniProtKB-KW"/>
</dbReference>
<dbReference type="Pfam" id="PF00106">
    <property type="entry name" value="adh_short"/>
    <property type="match status" value="1"/>
</dbReference>
<dbReference type="PATRIC" id="fig|742734.4.peg.22"/>
<evidence type="ECO:0000256" key="3">
    <source>
        <dbReference type="ARBA" id="ARBA00023221"/>
    </source>
</evidence>
<evidence type="ECO:0008006" key="7">
    <source>
        <dbReference type="Google" id="ProtNLM"/>
    </source>
</evidence>
<dbReference type="PRINTS" id="PR00081">
    <property type="entry name" value="GDHRDH"/>
</dbReference>
<dbReference type="GO" id="GO:0008202">
    <property type="term" value="P:steroid metabolic process"/>
    <property type="evidence" value="ECO:0007669"/>
    <property type="project" value="UniProtKB-KW"/>
</dbReference>
<keyword evidence="3" id="KW-0753">Steroid metabolism</keyword>
<dbReference type="InterPro" id="IPR036291">
    <property type="entry name" value="NAD(P)-bd_dom_sf"/>
</dbReference>
<dbReference type="OrthoDB" id="9803333at2"/>
<keyword evidence="2" id="KW-0560">Oxidoreductase</keyword>
<dbReference type="EMBL" id="ADLK01000001">
    <property type="protein sequence ID" value="KMW24158.1"/>
    <property type="molecule type" value="Genomic_DNA"/>
</dbReference>
<evidence type="ECO:0000313" key="5">
    <source>
        <dbReference type="EMBL" id="KMW24158.1"/>
    </source>
</evidence>
<evidence type="ECO:0000313" key="6">
    <source>
        <dbReference type="Proteomes" id="UP000037392"/>
    </source>
</evidence>
<dbReference type="PANTHER" id="PTHR42879">
    <property type="entry name" value="3-OXOACYL-(ACYL-CARRIER-PROTEIN) REDUCTASE"/>
    <property type="match status" value="1"/>
</dbReference>
<comment type="similarity">
    <text evidence="1 4">Belongs to the short-chain dehydrogenases/reductases (SDR) family.</text>
</comment>
<dbReference type="AlphaFoldDB" id="A0A0J9CFY2"/>
<dbReference type="RefSeq" id="WP_007869219.1">
    <property type="nucleotide sequence ID" value="NZ_KQ235875.1"/>
</dbReference>
<organism evidence="5 6">
    <name type="scientific">[Clostridium] citroniae WAL-19142</name>
    <dbReference type="NCBI Taxonomy" id="742734"/>
    <lineage>
        <taxon>Bacteria</taxon>
        <taxon>Bacillati</taxon>
        <taxon>Bacillota</taxon>
        <taxon>Clostridia</taxon>
        <taxon>Lachnospirales</taxon>
        <taxon>Lachnospiraceae</taxon>
        <taxon>Enterocloster</taxon>
    </lineage>
</organism>
<evidence type="ECO:0000256" key="4">
    <source>
        <dbReference type="RuleBase" id="RU000363"/>
    </source>
</evidence>
<dbReference type="FunFam" id="3.40.50.720:FF:000173">
    <property type="entry name" value="3-oxoacyl-[acyl-carrier protein] reductase"/>
    <property type="match status" value="1"/>
</dbReference>
<proteinExistence type="inferred from homology"/>
<sequence length="243" mass="26435">MPRKTVLVTGASRGIGKAIAVKFAKKGYNVAISCVHREDRLLQTQKEIESFQVPCLAYKGDMGDMKCCEELYGKIKTQFGGVDVLVNNAGISYIGLLQDMTCEDWEKMLCTNLTSVFNCCKLSIPYMLQQKQGKIINISSVWGVVGASCETAYSATKGGINALTKALAKELAPSNIQVNAVACGAIDTEMNQWMEEDDLIALVEEIPSGRLGKAEEVADLVYHLGYKESYLTGQVIGLDGGWI</sequence>
<dbReference type="NCBIfam" id="NF047420">
    <property type="entry name" value="EF_P_mod_YmfI"/>
    <property type="match status" value="1"/>
</dbReference>
<dbReference type="PROSITE" id="PS00061">
    <property type="entry name" value="ADH_SHORT"/>
    <property type="match status" value="1"/>
</dbReference>
<name>A0A0J9CFY2_9FIRM</name>
<reference evidence="5 6" key="1">
    <citation type="submission" date="2011-04" db="EMBL/GenBank/DDBJ databases">
        <title>The Genome Sequence of Clostridium citroniae WAL-19142.</title>
        <authorList>
            <consortium name="The Broad Institute Genome Sequencing Platform"/>
            <person name="Earl A."/>
            <person name="Ward D."/>
            <person name="Feldgarden M."/>
            <person name="Gevers D."/>
            <person name="Warren Y.A."/>
            <person name="Tyrrell K.L."/>
            <person name="Citron D.M."/>
            <person name="Goldstein E.J."/>
            <person name="Daigneault M."/>
            <person name="Allen-Vercoe E."/>
            <person name="Young S.K."/>
            <person name="Zeng Q."/>
            <person name="Gargeya S."/>
            <person name="Fitzgerald M."/>
            <person name="Haas B."/>
            <person name="Abouelleil A."/>
            <person name="Alvarado L."/>
            <person name="Arachchi H.M."/>
            <person name="Berlin A."/>
            <person name="Brown A."/>
            <person name="Chapman S.B."/>
            <person name="Chen Z."/>
            <person name="Dunbar C."/>
            <person name="Freedman E."/>
            <person name="Gearin G."/>
            <person name="Gellesch M."/>
            <person name="Goldberg J."/>
            <person name="Griggs A."/>
            <person name="Gujja S."/>
            <person name="Heilman E.R."/>
            <person name="Heiman D."/>
            <person name="Howarth C."/>
            <person name="Larson L."/>
            <person name="Lui A."/>
            <person name="MacDonald P.J."/>
            <person name="Mehta T."/>
            <person name="Montmayeur A."/>
            <person name="Murphy C."/>
            <person name="Neiman D."/>
            <person name="Pearson M."/>
            <person name="Priest M."/>
            <person name="Roberts A."/>
            <person name="Saif S."/>
            <person name="Shea T."/>
            <person name="Shenoy N."/>
            <person name="Sisk P."/>
            <person name="Stolte C."/>
            <person name="Sykes S."/>
            <person name="White J."/>
            <person name="Yandava C."/>
            <person name="Wortman J."/>
            <person name="Nusbaum C."/>
            <person name="Birren B."/>
        </authorList>
    </citation>
    <scope>NUCLEOTIDE SEQUENCE [LARGE SCALE GENOMIC DNA]</scope>
    <source>
        <strain evidence="5 6">WAL-19142</strain>
    </source>
</reference>
<dbReference type="InterPro" id="IPR020904">
    <property type="entry name" value="Sc_DH/Rdtase_CS"/>
</dbReference>
<dbReference type="InterPro" id="IPR002347">
    <property type="entry name" value="SDR_fam"/>
</dbReference>
<dbReference type="NCBIfam" id="NF009466">
    <property type="entry name" value="PRK12826.1-2"/>
    <property type="match status" value="1"/>
</dbReference>
<comment type="caution">
    <text evidence="5">The sequence shown here is derived from an EMBL/GenBank/DDBJ whole genome shotgun (WGS) entry which is preliminary data.</text>
</comment>
<accession>A0A0J9CFY2</accession>
<dbReference type="InterPro" id="IPR050259">
    <property type="entry name" value="SDR"/>
</dbReference>
<dbReference type="Gene3D" id="3.40.50.720">
    <property type="entry name" value="NAD(P)-binding Rossmann-like Domain"/>
    <property type="match status" value="1"/>
</dbReference>
<dbReference type="PANTHER" id="PTHR42879:SF2">
    <property type="entry name" value="3-OXOACYL-[ACYL-CARRIER-PROTEIN] REDUCTASE FABG"/>
    <property type="match status" value="1"/>
</dbReference>
<evidence type="ECO:0000256" key="1">
    <source>
        <dbReference type="ARBA" id="ARBA00006484"/>
    </source>
</evidence>
<keyword evidence="3" id="KW-0443">Lipid metabolism</keyword>
<dbReference type="Proteomes" id="UP000037392">
    <property type="component" value="Unassembled WGS sequence"/>
</dbReference>
<dbReference type="SUPFAM" id="SSF51735">
    <property type="entry name" value="NAD(P)-binding Rossmann-fold domains"/>
    <property type="match status" value="1"/>
</dbReference>
<dbReference type="GO" id="GO:0032787">
    <property type="term" value="P:monocarboxylic acid metabolic process"/>
    <property type="evidence" value="ECO:0007669"/>
    <property type="project" value="UniProtKB-ARBA"/>
</dbReference>
<dbReference type="GeneID" id="93163501"/>